<proteinExistence type="inferred from homology"/>
<sequence>MKERKAKAAAIPTPHQPRNAGIMISAMALLAIGWIMVTSASSEVMGSNPYYYSIRHGSFVLMAIAVSLVVMRIPMTWWRARGAALFILAVILLLAVLLVGRTVNGSKRWIALGVLNLQTSEIAKLCMVVYLSSYMVRHLDRVRTTWQGFGIPIMLAGLLAILLMMEPDYGATVVLLSCTMGMLLLAGASAHRFFLLLLGLLGLGVLMVIIEPYRMQRVTGFLDPWARPFDTGYQLTQALIAFGRGGWSGLGLGNSVQKLQYLPEAHTDFVFSVLAEELGLFGSVAVILLFIMLVWNAFGVGREAERSGRFFSAYVCYGCGMIFGSQACINIAVNVGLMPTKGLTLPLLSYGGSSLLVSGAMVGLLLRVDGETRAYKAARGRRGRRSPEAVKEASA</sequence>
<dbReference type="NCBIfam" id="TIGR02614">
    <property type="entry name" value="ftsW"/>
    <property type="match status" value="1"/>
</dbReference>
<evidence type="ECO:0000313" key="17">
    <source>
        <dbReference type="EMBL" id="BBG29675.1"/>
    </source>
</evidence>
<dbReference type="InterPro" id="IPR001182">
    <property type="entry name" value="FtsW/RodA"/>
</dbReference>
<dbReference type="HAMAP" id="MF_00913">
    <property type="entry name" value="PGT_FtsW_proteobact"/>
    <property type="match status" value="1"/>
</dbReference>
<evidence type="ECO:0000256" key="14">
    <source>
        <dbReference type="ARBA" id="ARBA00038053"/>
    </source>
</evidence>
<evidence type="ECO:0000256" key="2">
    <source>
        <dbReference type="ARBA" id="ARBA00004752"/>
    </source>
</evidence>
<comment type="subcellular location">
    <subcellularLocation>
        <location evidence="16">Cell inner membrane</location>
        <topology evidence="16">Multi-pass membrane protein</topology>
    </subcellularLocation>
    <subcellularLocation>
        <location evidence="1">Cell membrane</location>
        <topology evidence="1">Multi-pass membrane protein</topology>
    </subcellularLocation>
    <text evidence="16">Localizes to the division septum.</text>
</comment>
<dbReference type="RefSeq" id="WP_051523857.1">
    <property type="nucleotide sequence ID" value="NZ_AP018933.1"/>
</dbReference>
<feature type="transmembrane region" description="Helical" evidence="16">
    <location>
        <begin position="345"/>
        <end position="366"/>
    </location>
</feature>
<comment type="catalytic activity">
    <reaction evidence="15 16">
        <text>[GlcNAc-(1-&gt;4)-Mur2Ac(oyl-L-Ala-gamma-D-Glu-L-Lys-D-Ala-D-Ala)](n)-di-trans,octa-cis-undecaprenyl diphosphate + beta-D-GlcNAc-(1-&gt;4)-Mur2Ac(oyl-L-Ala-gamma-D-Glu-L-Lys-D-Ala-D-Ala)-di-trans,octa-cis-undecaprenyl diphosphate = [GlcNAc-(1-&gt;4)-Mur2Ac(oyl-L-Ala-gamma-D-Glu-L-Lys-D-Ala-D-Ala)](n+1)-di-trans,octa-cis-undecaprenyl diphosphate + di-trans,octa-cis-undecaprenyl diphosphate + H(+)</text>
        <dbReference type="Rhea" id="RHEA:23708"/>
        <dbReference type="Rhea" id="RHEA-COMP:9602"/>
        <dbReference type="Rhea" id="RHEA-COMP:9603"/>
        <dbReference type="ChEBI" id="CHEBI:15378"/>
        <dbReference type="ChEBI" id="CHEBI:58405"/>
        <dbReference type="ChEBI" id="CHEBI:60033"/>
        <dbReference type="ChEBI" id="CHEBI:78435"/>
        <dbReference type="EC" id="2.4.99.28"/>
    </reaction>
</comment>
<dbReference type="PROSITE" id="PS00428">
    <property type="entry name" value="FTSW_RODA_SPOVE"/>
    <property type="match status" value="1"/>
</dbReference>
<dbReference type="AlphaFoldDB" id="A0A348HDH3"/>
<dbReference type="GO" id="GO:0071555">
    <property type="term" value="P:cell wall organization"/>
    <property type="evidence" value="ECO:0007669"/>
    <property type="project" value="UniProtKB-KW"/>
</dbReference>
<dbReference type="GO" id="GO:0008360">
    <property type="term" value="P:regulation of cell shape"/>
    <property type="evidence" value="ECO:0007669"/>
    <property type="project" value="UniProtKB-KW"/>
</dbReference>
<evidence type="ECO:0000256" key="5">
    <source>
        <dbReference type="ARBA" id="ARBA00022676"/>
    </source>
</evidence>
<feature type="transmembrane region" description="Helical" evidence="16">
    <location>
        <begin position="169"/>
        <end position="186"/>
    </location>
</feature>
<feature type="transmembrane region" description="Helical" evidence="16">
    <location>
        <begin position="20"/>
        <end position="37"/>
    </location>
</feature>
<evidence type="ECO:0000313" key="18">
    <source>
        <dbReference type="Proteomes" id="UP000267342"/>
    </source>
</evidence>
<keyword evidence="3 16" id="KW-1003">Cell membrane</keyword>
<dbReference type="GO" id="GO:0015648">
    <property type="term" value="F:lipid-linked peptidoglycan transporter activity"/>
    <property type="evidence" value="ECO:0007669"/>
    <property type="project" value="TreeGrafter"/>
</dbReference>
<feature type="transmembrane region" description="Helical" evidence="16">
    <location>
        <begin position="193"/>
        <end position="210"/>
    </location>
</feature>
<gene>
    <name evidence="16" type="primary">ftsW</name>
    <name evidence="17" type="ORF">ZBT109_0902</name>
</gene>
<evidence type="ECO:0000256" key="6">
    <source>
        <dbReference type="ARBA" id="ARBA00022679"/>
    </source>
</evidence>
<comment type="pathway">
    <text evidence="2 16">Cell wall biogenesis; peptidoglycan biosynthesis.</text>
</comment>
<feature type="transmembrane region" description="Helical" evidence="16">
    <location>
        <begin position="83"/>
        <end position="103"/>
    </location>
</feature>
<reference evidence="17 18" key="1">
    <citation type="submission" date="2018-09" db="EMBL/GenBank/DDBJ databases">
        <title>Zymobacter palmae IAM14233 (=T109) whole genome analysis.</title>
        <authorList>
            <person name="Yanase H."/>
        </authorList>
    </citation>
    <scope>NUCLEOTIDE SEQUENCE [LARGE SCALE GENOMIC DNA]</scope>
    <source>
        <strain evidence="17 18">IAM14233</strain>
    </source>
</reference>
<evidence type="ECO:0000256" key="16">
    <source>
        <dbReference type="HAMAP-Rule" id="MF_00913"/>
    </source>
</evidence>
<dbReference type="EMBL" id="AP018933">
    <property type="protein sequence ID" value="BBG29675.1"/>
    <property type="molecule type" value="Genomic_DNA"/>
</dbReference>
<dbReference type="GO" id="GO:0005886">
    <property type="term" value="C:plasma membrane"/>
    <property type="evidence" value="ECO:0007669"/>
    <property type="project" value="UniProtKB-SubCell"/>
</dbReference>
<evidence type="ECO:0000256" key="11">
    <source>
        <dbReference type="ARBA" id="ARBA00023136"/>
    </source>
</evidence>
<evidence type="ECO:0000256" key="4">
    <source>
        <dbReference type="ARBA" id="ARBA00022618"/>
    </source>
</evidence>
<keyword evidence="6 16" id="KW-0808">Transferase</keyword>
<dbReference type="EC" id="2.4.99.28" evidence="16"/>
<evidence type="ECO:0000256" key="8">
    <source>
        <dbReference type="ARBA" id="ARBA00022960"/>
    </source>
</evidence>
<feature type="transmembrane region" description="Helical" evidence="16">
    <location>
        <begin position="310"/>
        <end position="333"/>
    </location>
</feature>
<keyword evidence="16" id="KW-0997">Cell inner membrane</keyword>
<organism evidence="17 18">
    <name type="scientific">Zymobacter palmae</name>
    <dbReference type="NCBI Taxonomy" id="33074"/>
    <lineage>
        <taxon>Bacteria</taxon>
        <taxon>Pseudomonadati</taxon>
        <taxon>Pseudomonadota</taxon>
        <taxon>Gammaproteobacteria</taxon>
        <taxon>Oceanospirillales</taxon>
        <taxon>Halomonadaceae</taxon>
        <taxon>Zymobacter group</taxon>
        <taxon>Zymobacter</taxon>
    </lineage>
</organism>
<accession>A0A348HDH3</accession>
<keyword evidence="18" id="KW-1185">Reference proteome</keyword>
<name>A0A348HDH3_9GAMM</name>
<dbReference type="GO" id="GO:0032153">
    <property type="term" value="C:cell division site"/>
    <property type="evidence" value="ECO:0007669"/>
    <property type="project" value="UniProtKB-UniRule"/>
</dbReference>
<dbReference type="GO" id="GO:0008955">
    <property type="term" value="F:peptidoglycan glycosyltransferase activity"/>
    <property type="evidence" value="ECO:0007669"/>
    <property type="project" value="UniProtKB-UniRule"/>
</dbReference>
<dbReference type="GO" id="GO:0009252">
    <property type="term" value="P:peptidoglycan biosynthetic process"/>
    <property type="evidence" value="ECO:0007669"/>
    <property type="project" value="UniProtKB-UniRule"/>
</dbReference>
<dbReference type="InterPro" id="IPR018365">
    <property type="entry name" value="Cell_cycle_FtsW-rel_CS"/>
</dbReference>
<evidence type="ECO:0000256" key="12">
    <source>
        <dbReference type="ARBA" id="ARBA00023306"/>
    </source>
</evidence>
<evidence type="ECO:0000256" key="10">
    <source>
        <dbReference type="ARBA" id="ARBA00022989"/>
    </source>
</evidence>
<evidence type="ECO:0000256" key="13">
    <source>
        <dbReference type="ARBA" id="ARBA00023316"/>
    </source>
</evidence>
<dbReference type="STRING" id="1123510.GCA_000620025_02265"/>
<dbReference type="GO" id="GO:0043093">
    <property type="term" value="P:FtsZ-dependent cytokinesis"/>
    <property type="evidence" value="ECO:0007669"/>
    <property type="project" value="UniProtKB-UniRule"/>
</dbReference>
<keyword evidence="7 16" id="KW-0812">Transmembrane</keyword>
<dbReference type="InterPro" id="IPR013437">
    <property type="entry name" value="FtsW"/>
</dbReference>
<keyword evidence="4 16" id="KW-0132">Cell division</keyword>
<dbReference type="KEGG" id="zpl:ZBT109_0902"/>
<dbReference type="PANTHER" id="PTHR30474">
    <property type="entry name" value="CELL CYCLE PROTEIN"/>
    <property type="match status" value="1"/>
</dbReference>
<keyword evidence="5 16" id="KW-0328">Glycosyltransferase</keyword>
<evidence type="ECO:0000256" key="3">
    <source>
        <dbReference type="ARBA" id="ARBA00022475"/>
    </source>
</evidence>
<feature type="transmembrane region" description="Helical" evidence="16">
    <location>
        <begin position="278"/>
        <end position="298"/>
    </location>
</feature>
<keyword evidence="13 16" id="KW-0961">Cell wall biogenesis/degradation</keyword>
<dbReference type="UniPathway" id="UPA00219"/>
<dbReference type="Pfam" id="PF01098">
    <property type="entry name" value="FTSW_RODA_SPOVE"/>
    <property type="match status" value="1"/>
</dbReference>
<feature type="transmembrane region" description="Helical" evidence="16">
    <location>
        <begin position="144"/>
        <end position="163"/>
    </location>
</feature>
<evidence type="ECO:0000256" key="1">
    <source>
        <dbReference type="ARBA" id="ARBA00004651"/>
    </source>
</evidence>
<comment type="function">
    <text evidence="16">Peptidoglycan polymerase that is essential for cell division.</text>
</comment>
<keyword evidence="9 16" id="KW-0573">Peptidoglycan synthesis</keyword>
<protein>
    <recommendedName>
        <fullName evidence="16">Probable peptidoglycan glycosyltransferase FtsW</fullName>
        <shortName evidence="16">PGT</shortName>
        <ecNumber evidence="16">2.4.99.28</ecNumber>
    </recommendedName>
    <alternativeName>
        <fullName evidence="16">Cell division protein FtsW</fullName>
    </alternativeName>
    <alternativeName>
        <fullName evidence="16">Cell wall polymerase</fullName>
    </alternativeName>
    <alternativeName>
        <fullName evidence="16">Peptidoglycan polymerase</fullName>
        <shortName evidence="16">PG polymerase</shortName>
    </alternativeName>
</protein>
<evidence type="ECO:0000256" key="9">
    <source>
        <dbReference type="ARBA" id="ARBA00022984"/>
    </source>
</evidence>
<keyword evidence="12 16" id="KW-0131">Cell cycle</keyword>
<dbReference type="Proteomes" id="UP000267342">
    <property type="component" value="Chromosome"/>
</dbReference>
<comment type="similarity">
    <text evidence="14 16">Belongs to the SEDS family. FtsW subfamily.</text>
</comment>
<evidence type="ECO:0000256" key="7">
    <source>
        <dbReference type="ARBA" id="ARBA00022692"/>
    </source>
</evidence>
<keyword evidence="8 16" id="KW-0133">Cell shape</keyword>
<dbReference type="OrthoDB" id="9768187at2"/>
<dbReference type="PANTHER" id="PTHR30474:SF2">
    <property type="entry name" value="PEPTIDOGLYCAN GLYCOSYLTRANSFERASE FTSW-RELATED"/>
    <property type="match status" value="1"/>
</dbReference>
<keyword evidence="10 16" id="KW-1133">Transmembrane helix</keyword>
<feature type="transmembrane region" description="Helical" evidence="16">
    <location>
        <begin position="109"/>
        <end position="132"/>
    </location>
</feature>
<feature type="transmembrane region" description="Helical" evidence="16">
    <location>
        <begin position="49"/>
        <end position="71"/>
    </location>
</feature>
<keyword evidence="11 16" id="KW-0472">Membrane</keyword>
<evidence type="ECO:0000256" key="15">
    <source>
        <dbReference type="ARBA" id="ARBA00049902"/>
    </source>
</evidence>